<dbReference type="AlphaFoldDB" id="A0AAN8PH61"/>
<dbReference type="InterPro" id="IPR003378">
    <property type="entry name" value="Fringe-like_glycosylTrfase"/>
</dbReference>
<evidence type="ECO:0000259" key="13">
    <source>
        <dbReference type="Pfam" id="PF02434"/>
    </source>
</evidence>
<dbReference type="EC" id="2.4.1.226" evidence="11"/>
<comment type="similarity">
    <text evidence="2">Belongs to the chondroitin N-acetylgalactosaminyltransferase family.</text>
</comment>
<evidence type="ECO:0000256" key="7">
    <source>
        <dbReference type="ARBA" id="ARBA00022989"/>
    </source>
</evidence>
<dbReference type="InterPro" id="IPR051227">
    <property type="entry name" value="CS_glycosyltransferase"/>
</dbReference>
<dbReference type="PANTHER" id="PTHR12369:SF11">
    <property type="entry name" value="HEXOSYLTRANSFERASE"/>
    <property type="match status" value="1"/>
</dbReference>
<comment type="subcellular location">
    <subcellularLocation>
        <location evidence="1">Golgi apparatus</location>
        <location evidence="1">Golgi stack membrane</location>
        <topology evidence="1">Single-pass type II membrane protein</topology>
    </subcellularLocation>
</comment>
<evidence type="ECO:0000256" key="1">
    <source>
        <dbReference type="ARBA" id="ARBA00004447"/>
    </source>
</evidence>
<evidence type="ECO:0000256" key="8">
    <source>
        <dbReference type="ARBA" id="ARBA00023034"/>
    </source>
</evidence>
<reference evidence="14 15" key="1">
    <citation type="submission" date="2024-01" db="EMBL/GenBank/DDBJ databases">
        <title>The genome of the rayed Mediterranean limpet Patella caerulea (Linnaeus, 1758).</title>
        <authorList>
            <person name="Anh-Thu Weber A."/>
            <person name="Halstead-Nussloch G."/>
        </authorList>
    </citation>
    <scope>NUCLEOTIDE SEQUENCE [LARGE SCALE GENOMIC DNA]</scope>
    <source>
        <strain evidence="14">AATW-2023a</strain>
        <tissue evidence="14">Whole specimen</tissue>
    </source>
</reference>
<dbReference type="Gene3D" id="3.90.550.50">
    <property type="match status" value="1"/>
</dbReference>
<keyword evidence="9 12" id="KW-0472">Membrane</keyword>
<evidence type="ECO:0000256" key="12">
    <source>
        <dbReference type="SAM" id="Phobius"/>
    </source>
</evidence>
<dbReference type="Proteomes" id="UP001347796">
    <property type="component" value="Unassembled WGS sequence"/>
</dbReference>
<name>A0AAN8PH61_PATCE</name>
<evidence type="ECO:0000256" key="4">
    <source>
        <dbReference type="ARBA" id="ARBA00022679"/>
    </source>
</evidence>
<evidence type="ECO:0000256" key="6">
    <source>
        <dbReference type="ARBA" id="ARBA00022968"/>
    </source>
</evidence>
<protein>
    <recommendedName>
        <fullName evidence="11">N-acetylgalactosaminyl-proteoglycan 3-beta-glucuronosyltransferase</fullName>
        <ecNumber evidence="11">2.4.1.226</ecNumber>
    </recommendedName>
</protein>
<keyword evidence="6" id="KW-0735">Signal-anchor</keyword>
<dbReference type="Pfam" id="PF02434">
    <property type="entry name" value="Fringe"/>
    <property type="match status" value="1"/>
</dbReference>
<dbReference type="FunFam" id="3.90.550.50:FF:000004">
    <property type="entry name" value="Hexosyltransferase"/>
    <property type="match status" value="1"/>
</dbReference>
<evidence type="ECO:0000313" key="15">
    <source>
        <dbReference type="Proteomes" id="UP001347796"/>
    </source>
</evidence>
<evidence type="ECO:0000256" key="2">
    <source>
        <dbReference type="ARBA" id="ARBA00009239"/>
    </source>
</evidence>
<evidence type="ECO:0000313" key="14">
    <source>
        <dbReference type="EMBL" id="KAK6171971.1"/>
    </source>
</evidence>
<evidence type="ECO:0000256" key="3">
    <source>
        <dbReference type="ARBA" id="ARBA00022676"/>
    </source>
</evidence>
<keyword evidence="4" id="KW-0808">Transferase</keyword>
<comment type="caution">
    <text evidence="14">The sequence shown here is derived from an EMBL/GenBank/DDBJ whole genome shotgun (WGS) entry which is preliminary data.</text>
</comment>
<keyword evidence="15" id="KW-1185">Reference proteome</keyword>
<accession>A0AAN8PH61</accession>
<gene>
    <name evidence="14" type="ORF">SNE40_018387</name>
</gene>
<keyword evidence="8" id="KW-0333">Golgi apparatus</keyword>
<keyword evidence="10" id="KW-0325">Glycoprotein</keyword>
<keyword evidence="7 12" id="KW-1133">Transmembrane helix</keyword>
<keyword evidence="3" id="KW-0328">Glycosyltransferase</keyword>
<dbReference type="PANTHER" id="PTHR12369">
    <property type="entry name" value="CHONDROITIN SYNTHASE"/>
    <property type="match status" value="1"/>
</dbReference>
<dbReference type="GO" id="GO:0050510">
    <property type="term" value="F:N-acetylgalactosaminyl-proteoglycan 3-beta-glucuronosyltransferase activity"/>
    <property type="evidence" value="ECO:0007669"/>
    <property type="project" value="UniProtKB-EC"/>
</dbReference>
<evidence type="ECO:0000256" key="9">
    <source>
        <dbReference type="ARBA" id="ARBA00023136"/>
    </source>
</evidence>
<feature type="domain" description="Fringe-like glycosyltransferase" evidence="13">
    <location>
        <begin position="92"/>
        <end position="278"/>
    </location>
</feature>
<evidence type="ECO:0000256" key="10">
    <source>
        <dbReference type="ARBA" id="ARBA00023180"/>
    </source>
</evidence>
<evidence type="ECO:0000256" key="11">
    <source>
        <dbReference type="ARBA" id="ARBA00066811"/>
    </source>
</evidence>
<dbReference type="GO" id="GO:0032580">
    <property type="term" value="C:Golgi cisterna membrane"/>
    <property type="evidence" value="ECO:0007669"/>
    <property type="project" value="UniProtKB-SubCell"/>
</dbReference>
<dbReference type="SUPFAM" id="SSF53448">
    <property type="entry name" value="Nucleotide-diphospho-sugar transferases"/>
    <property type="match status" value="1"/>
</dbReference>
<keyword evidence="5 12" id="KW-0812">Transmembrane</keyword>
<dbReference type="GO" id="GO:0047238">
    <property type="term" value="F:glucuronosyl-N-acetylgalactosaminyl-proteoglycan 4-beta-N-acetylgalactosaminyltransferase activity"/>
    <property type="evidence" value="ECO:0007669"/>
    <property type="project" value="TreeGrafter"/>
</dbReference>
<proteinExistence type="inferred from homology"/>
<feature type="transmembrane region" description="Helical" evidence="12">
    <location>
        <begin position="32"/>
        <end position="51"/>
    </location>
</feature>
<organism evidence="14 15">
    <name type="scientific">Patella caerulea</name>
    <name type="common">Rayed Mediterranean limpet</name>
    <dbReference type="NCBI Taxonomy" id="87958"/>
    <lineage>
        <taxon>Eukaryota</taxon>
        <taxon>Metazoa</taxon>
        <taxon>Spiralia</taxon>
        <taxon>Lophotrochozoa</taxon>
        <taxon>Mollusca</taxon>
        <taxon>Gastropoda</taxon>
        <taxon>Patellogastropoda</taxon>
        <taxon>Patelloidea</taxon>
        <taxon>Patellidae</taxon>
        <taxon>Patella</taxon>
    </lineage>
</organism>
<sequence length="290" mass="32630">MFEFYCIIPATRPMNGELSSTMARRKYGFKTINFAVFFFGILFGLLIGNWIKGTILGPYSISECGFPEMDSPSGASGEAIDIPNEQGKPQEKKDTFVIVGIMTAKKFIDTRGLSAFRTWVNSINGKVMFFSSEGSKSGYGVPVVPLPGVDDSYPPQKKSFMMLKYMHDHFIDNYEWFVRADDDVFIKGDKLEKFLRSINSSKPQFIGQAGVGKQEELGRLSLLATENFCMGGPGMIFSRETLRRMAPHVGDCLANLYTTHEDVEIGRCVRKYAGIQCTWAYEVCKNPYYK</sequence>
<evidence type="ECO:0000256" key="5">
    <source>
        <dbReference type="ARBA" id="ARBA00022692"/>
    </source>
</evidence>
<dbReference type="InterPro" id="IPR029044">
    <property type="entry name" value="Nucleotide-diphossugar_trans"/>
</dbReference>
<dbReference type="EMBL" id="JAZGQO010000013">
    <property type="protein sequence ID" value="KAK6171971.1"/>
    <property type="molecule type" value="Genomic_DNA"/>
</dbReference>